<dbReference type="EC" id="4.1.2.13" evidence="4"/>
<dbReference type="FunFam" id="3.20.20.70:FF:000140">
    <property type="entry name" value="Fructose-bisphosphate aldolase"/>
    <property type="match status" value="1"/>
</dbReference>
<organism evidence="9 10">
    <name type="scientific">Litorimonas cladophorae</name>
    <dbReference type="NCBI Taxonomy" id="1220491"/>
    <lineage>
        <taxon>Bacteria</taxon>
        <taxon>Pseudomonadati</taxon>
        <taxon>Pseudomonadota</taxon>
        <taxon>Alphaproteobacteria</taxon>
        <taxon>Maricaulales</taxon>
        <taxon>Robiginitomaculaceae</taxon>
    </lineage>
</organism>
<evidence type="ECO:0000256" key="3">
    <source>
        <dbReference type="ARBA" id="ARBA00010387"/>
    </source>
</evidence>
<dbReference type="NCBIfam" id="NF033379">
    <property type="entry name" value="FrucBisAld_I"/>
    <property type="match status" value="1"/>
</dbReference>
<dbReference type="EMBL" id="BMYV01000002">
    <property type="protein sequence ID" value="GGX70467.1"/>
    <property type="molecule type" value="Genomic_DNA"/>
</dbReference>
<dbReference type="Gene3D" id="3.20.20.70">
    <property type="entry name" value="Aldolase class I"/>
    <property type="match status" value="1"/>
</dbReference>
<comment type="catalytic activity">
    <reaction evidence="1">
        <text>beta-D-fructose 1,6-bisphosphate = D-glyceraldehyde 3-phosphate + dihydroxyacetone phosphate</text>
        <dbReference type="Rhea" id="RHEA:14729"/>
        <dbReference type="ChEBI" id="CHEBI:32966"/>
        <dbReference type="ChEBI" id="CHEBI:57642"/>
        <dbReference type="ChEBI" id="CHEBI:59776"/>
        <dbReference type="EC" id="4.1.2.13"/>
    </reaction>
</comment>
<evidence type="ECO:0000313" key="10">
    <source>
        <dbReference type="Proteomes" id="UP000600865"/>
    </source>
</evidence>
<dbReference type="PANTHER" id="PTHR11627">
    <property type="entry name" value="FRUCTOSE-BISPHOSPHATE ALDOLASE"/>
    <property type="match status" value="1"/>
</dbReference>
<comment type="pathway">
    <text evidence="2">Carbohydrate degradation; glycolysis; D-glyceraldehyde 3-phosphate and glycerone phosphate from D-glucose: step 4/4.</text>
</comment>
<comment type="similarity">
    <text evidence="3">Belongs to the class I fructose-bisphosphate aldolase family.</text>
</comment>
<keyword evidence="10" id="KW-1185">Reference proteome</keyword>
<evidence type="ECO:0000256" key="7">
    <source>
        <dbReference type="ARBA" id="ARBA00029799"/>
    </source>
</evidence>
<sequence length="348" mass="38015">MNLEALNKIAVKMVEPGTGILAADESTGTIGKRFASINTENNEDNRRAWREMLFRTQPAMQDHISGVILFDETLRQSAEDGTSFVKLIQDAGAIPGIKVDKGITPLAGRPGETITQGLDGLRERLAEYYELGARFAKWRAVIEISHPDIKVGRTPTNGGIKANNHALGRYAALCQEAGIVPIVEPEILMGGHHSVERCHEVTERVLNSLFTELYEQGVALEGIVLKPNMVVAGKQCAEQPTREEIATRTIKVLKDTVPSAVPGIAFLSGGQENEEATRNLDMMNKIGGFPWKLTYSFGRALQQSALFAWQGKAENYDAAQKAFNHRARMNGLASTGDWSAAIDDEVDA</sequence>
<dbReference type="CDD" id="cd00948">
    <property type="entry name" value="FBP_aldolase_I_a"/>
    <property type="match status" value="1"/>
</dbReference>
<comment type="caution">
    <text evidence="9">The sequence shown here is derived from an EMBL/GenBank/DDBJ whole genome shotgun (WGS) entry which is preliminary data.</text>
</comment>
<reference evidence="9 10" key="1">
    <citation type="journal article" date="2014" name="Int. J. Syst. Evol. Microbiol.">
        <title>Complete genome sequence of Corynebacterium casei LMG S-19264T (=DSM 44701T), isolated from a smear-ripened cheese.</title>
        <authorList>
            <consortium name="US DOE Joint Genome Institute (JGI-PGF)"/>
            <person name="Walter F."/>
            <person name="Albersmeier A."/>
            <person name="Kalinowski J."/>
            <person name="Ruckert C."/>
        </authorList>
    </citation>
    <scope>NUCLEOTIDE SEQUENCE [LARGE SCALE GENOMIC DNA]</scope>
    <source>
        <strain evidence="9 10">KCTC 23968</strain>
    </source>
</reference>
<dbReference type="InterPro" id="IPR013785">
    <property type="entry name" value="Aldolase_TIM"/>
</dbReference>
<accession>A0A918KP47</accession>
<dbReference type="AlphaFoldDB" id="A0A918KP47"/>
<name>A0A918KP47_9PROT</name>
<gene>
    <name evidence="9" type="ORF">GCM10011309_20700</name>
</gene>
<evidence type="ECO:0000313" key="9">
    <source>
        <dbReference type="EMBL" id="GGX70467.1"/>
    </source>
</evidence>
<keyword evidence="6" id="KW-0456">Lyase</keyword>
<dbReference type="GO" id="GO:0006096">
    <property type="term" value="P:glycolytic process"/>
    <property type="evidence" value="ECO:0007669"/>
    <property type="project" value="UniProtKB-KW"/>
</dbReference>
<evidence type="ECO:0000256" key="4">
    <source>
        <dbReference type="ARBA" id="ARBA00013068"/>
    </source>
</evidence>
<protein>
    <recommendedName>
        <fullName evidence="8">Probable fructose-bisphosphate aldolase class 1</fullName>
        <ecNumber evidence="4">4.1.2.13</ecNumber>
    </recommendedName>
    <alternativeName>
        <fullName evidence="7">Fructose-bisphosphate aldolase class I</fullName>
    </alternativeName>
</protein>
<evidence type="ECO:0000256" key="6">
    <source>
        <dbReference type="ARBA" id="ARBA00023239"/>
    </source>
</evidence>
<evidence type="ECO:0000256" key="2">
    <source>
        <dbReference type="ARBA" id="ARBA00004714"/>
    </source>
</evidence>
<proteinExistence type="inferred from homology"/>
<evidence type="ECO:0000256" key="1">
    <source>
        <dbReference type="ARBA" id="ARBA00000441"/>
    </source>
</evidence>
<dbReference type="InterPro" id="IPR000741">
    <property type="entry name" value="FBA_I"/>
</dbReference>
<dbReference type="Proteomes" id="UP000600865">
    <property type="component" value="Unassembled WGS sequence"/>
</dbReference>
<dbReference type="SUPFAM" id="SSF51569">
    <property type="entry name" value="Aldolase"/>
    <property type="match status" value="1"/>
</dbReference>
<dbReference type="Pfam" id="PF00274">
    <property type="entry name" value="Glycolytic"/>
    <property type="match status" value="1"/>
</dbReference>
<evidence type="ECO:0000256" key="8">
    <source>
        <dbReference type="ARBA" id="ARBA00072515"/>
    </source>
</evidence>
<dbReference type="RefSeq" id="WP_189585318.1">
    <property type="nucleotide sequence ID" value="NZ_BMYV01000002.1"/>
</dbReference>
<keyword evidence="5" id="KW-0324">Glycolysis</keyword>
<dbReference type="GO" id="GO:0004332">
    <property type="term" value="F:fructose-bisphosphate aldolase activity"/>
    <property type="evidence" value="ECO:0007669"/>
    <property type="project" value="UniProtKB-EC"/>
</dbReference>
<evidence type="ECO:0000256" key="5">
    <source>
        <dbReference type="ARBA" id="ARBA00023152"/>
    </source>
</evidence>